<dbReference type="InterPro" id="IPR045518">
    <property type="entry name" value="2EXR"/>
</dbReference>
<gene>
    <name evidence="4" type="ORF">NECHADRAFT_85649</name>
</gene>
<dbReference type="VEuPathDB" id="FungiDB:NECHADRAFT_85649"/>
<keyword evidence="5" id="KW-1185">Reference proteome</keyword>
<accession>C7ZPA3</accession>
<evidence type="ECO:0000259" key="3">
    <source>
        <dbReference type="Pfam" id="PF20150"/>
    </source>
</evidence>
<dbReference type="RefSeq" id="XP_003040027.1">
    <property type="nucleotide sequence ID" value="XM_003039981.1"/>
</dbReference>
<dbReference type="InParanoid" id="C7ZPA3"/>
<protein>
    <recommendedName>
        <fullName evidence="3">2EXR domain-containing protein</fullName>
    </recommendedName>
</protein>
<dbReference type="Proteomes" id="UP000005206">
    <property type="component" value="Chromosome 10"/>
</dbReference>
<feature type="coiled-coil region" evidence="1">
    <location>
        <begin position="274"/>
        <end position="307"/>
    </location>
</feature>
<evidence type="ECO:0000256" key="2">
    <source>
        <dbReference type="SAM" id="MobiDB-lite"/>
    </source>
</evidence>
<evidence type="ECO:0000313" key="4">
    <source>
        <dbReference type="EMBL" id="EEU34314.1"/>
    </source>
</evidence>
<dbReference type="GeneID" id="9677666"/>
<sequence>MAPSRPTTPQRRSASPASSDSSDKTVTNSPTRPRSFRMFPKLPLEVQDLIWKEVLDLDAATVHGVEIRRSTTDQPATMVRTALWNSDSGMERTEIYPIRDALHETCRRSRAAKRRENRVWRAQVPYQLESDTPWVPGQQADLSRDLFIVSNDLQEDIKESERVSGVLYAGVTWEGMWDLHVAERLEKVVDLFPDAEVIYVVVTANLTIHPHLEAWKSEKSHILEDYLRECEGTASNDTKIEFLSKDLVYREISAENLSEMGGLHEPLSYINVFYERFDLKCEEARAEAKAKAEKEAEAEEAEEVEVEGGKDVEVEVEEWRRPVIRVMTWEKSHRTYACCTTVKVHEDPARPLLTPSTSTETMRLVNLDCPQPAPGMRRIVGRPWLQDLRCNIMLDHCRQDDLPSSPHRECQQFVDLGSAAASQEPHSGSAQRVQWELGAREQAHCGGGGLGRSRRRRLGCHGDYGVPLLRILNIGLLRVIS</sequence>
<evidence type="ECO:0000256" key="1">
    <source>
        <dbReference type="SAM" id="Coils"/>
    </source>
</evidence>
<feature type="domain" description="2EXR" evidence="3">
    <location>
        <begin position="36"/>
        <end position="116"/>
    </location>
</feature>
<organism evidence="4 5">
    <name type="scientific">Fusarium vanettenii (strain ATCC MYA-4622 / CBS 123669 / FGSC 9596 / NRRL 45880 / 77-13-4)</name>
    <name type="common">Fusarium solani subsp. pisi</name>
    <dbReference type="NCBI Taxonomy" id="660122"/>
    <lineage>
        <taxon>Eukaryota</taxon>
        <taxon>Fungi</taxon>
        <taxon>Dikarya</taxon>
        <taxon>Ascomycota</taxon>
        <taxon>Pezizomycotina</taxon>
        <taxon>Sordariomycetes</taxon>
        <taxon>Hypocreomycetidae</taxon>
        <taxon>Hypocreales</taxon>
        <taxon>Nectriaceae</taxon>
        <taxon>Fusarium</taxon>
        <taxon>Fusarium solani species complex</taxon>
        <taxon>Fusarium vanettenii</taxon>
    </lineage>
</organism>
<reference evidence="4 5" key="1">
    <citation type="journal article" date="2009" name="PLoS Genet.">
        <title>The genome of Nectria haematococca: contribution of supernumerary chromosomes to gene expansion.</title>
        <authorList>
            <person name="Coleman J.J."/>
            <person name="Rounsley S.D."/>
            <person name="Rodriguez-Carres M."/>
            <person name="Kuo A."/>
            <person name="Wasmann C.C."/>
            <person name="Grimwood J."/>
            <person name="Schmutz J."/>
            <person name="Taga M."/>
            <person name="White G.J."/>
            <person name="Zhou S."/>
            <person name="Schwartz D.C."/>
            <person name="Freitag M."/>
            <person name="Ma L.J."/>
            <person name="Danchin E.G."/>
            <person name="Henrissat B."/>
            <person name="Coutinho P.M."/>
            <person name="Nelson D.R."/>
            <person name="Straney D."/>
            <person name="Napoli C.A."/>
            <person name="Barker B.M."/>
            <person name="Gribskov M."/>
            <person name="Rep M."/>
            <person name="Kroken S."/>
            <person name="Molnar I."/>
            <person name="Rensing C."/>
            <person name="Kennell J.C."/>
            <person name="Zamora J."/>
            <person name="Farman M.L."/>
            <person name="Selker E.U."/>
            <person name="Salamov A."/>
            <person name="Shapiro H."/>
            <person name="Pangilinan J."/>
            <person name="Lindquist E."/>
            <person name="Lamers C."/>
            <person name="Grigoriev I.V."/>
            <person name="Geiser D.M."/>
            <person name="Covert S.F."/>
            <person name="Temporini E."/>
            <person name="Vanetten H.D."/>
        </authorList>
    </citation>
    <scope>NUCLEOTIDE SEQUENCE [LARGE SCALE GENOMIC DNA]</scope>
    <source>
        <strain evidence="5">ATCC MYA-4622 / CBS 123669 / FGSC 9596 / NRRL 45880 / 77-13-4</strain>
    </source>
</reference>
<dbReference type="OrthoDB" id="5022951at2759"/>
<keyword evidence="1" id="KW-0175">Coiled coil</keyword>
<dbReference type="EMBL" id="GG698970">
    <property type="protein sequence ID" value="EEU34314.1"/>
    <property type="molecule type" value="Genomic_DNA"/>
</dbReference>
<feature type="compositionally biased region" description="Polar residues" evidence="2">
    <location>
        <begin position="1"/>
        <end position="12"/>
    </location>
</feature>
<dbReference type="AlphaFoldDB" id="C7ZPA3"/>
<feature type="region of interest" description="Disordered" evidence="2">
    <location>
        <begin position="1"/>
        <end position="36"/>
    </location>
</feature>
<proteinExistence type="predicted"/>
<dbReference type="HOGENOM" id="CLU_567515_0_0_1"/>
<evidence type="ECO:0000313" key="5">
    <source>
        <dbReference type="Proteomes" id="UP000005206"/>
    </source>
</evidence>
<dbReference type="KEGG" id="nhe:NECHADRAFT_85649"/>
<name>C7ZPA3_FUSV7</name>
<dbReference type="Pfam" id="PF20150">
    <property type="entry name" value="2EXR"/>
    <property type="match status" value="1"/>
</dbReference>